<dbReference type="GO" id="GO:0005737">
    <property type="term" value="C:cytoplasm"/>
    <property type="evidence" value="ECO:0007669"/>
    <property type="project" value="TreeGrafter"/>
</dbReference>
<keyword evidence="3" id="KW-0862">Zinc</keyword>
<keyword evidence="2" id="KW-0863">Zinc-finger</keyword>
<reference evidence="7 8" key="1">
    <citation type="submission" date="2020-08" db="EMBL/GenBank/DDBJ databases">
        <title>Genomic Encyclopedia of Type Strains, Phase IV (KMG-IV): sequencing the most valuable type-strain genomes for metagenomic binning, comparative biology and taxonomic classification.</title>
        <authorList>
            <person name="Goeker M."/>
        </authorList>
    </citation>
    <scope>NUCLEOTIDE SEQUENCE [LARGE SCALE GENOMIC DNA]</scope>
    <source>
        <strain evidence="7 8">DSM 101465</strain>
    </source>
</reference>
<evidence type="ECO:0000256" key="1">
    <source>
        <dbReference type="ARBA" id="ARBA00022723"/>
    </source>
</evidence>
<dbReference type="InterPro" id="IPR055570">
    <property type="entry name" value="DUF7146"/>
</dbReference>
<protein>
    <recommendedName>
        <fullName evidence="9">Zinc finger CHC2-type domain-containing protein</fullName>
    </recommendedName>
</protein>
<dbReference type="GO" id="GO:0003677">
    <property type="term" value="F:DNA binding"/>
    <property type="evidence" value="ECO:0007669"/>
    <property type="project" value="InterPro"/>
</dbReference>
<dbReference type="GO" id="GO:0003899">
    <property type="term" value="F:DNA-directed RNA polymerase activity"/>
    <property type="evidence" value="ECO:0007669"/>
    <property type="project" value="InterPro"/>
</dbReference>
<evidence type="ECO:0000313" key="8">
    <source>
        <dbReference type="Proteomes" id="UP000588017"/>
    </source>
</evidence>
<evidence type="ECO:0000256" key="4">
    <source>
        <dbReference type="SAM" id="Coils"/>
    </source>
</evidence>
<feature type="domain" description="DUF7146" evidence="6">
    <location>
        <begin position="126"/>
        <end position="250"/>
    </location>
</feature>
<sequence length="401" mass="44311">MARLSEAQLDEIRARHPVAEVAGRWVTLRRSGSKLIGPCPICSDNRQSRTAGRFEVDGDRWVCAVCADGGDVIRLVQRVQGLDFRAAVACLGGAEVLDPEEERRRQVERERRRARRERTAAIMRERERERLFRLWQGAEPIRGTAAEEYLRLRGLRPPPDGRLRAAREMPYYHGEEPDPRRPGKTRQRVIYTGPAMLAGIVGPDWRFAGLHITWVDPSRPKGKALIVDPETGEVLKVKKVRGSKRGGHIHLAGPFGPQARPRRVIRGEGIETVLSVRQALLAQGEDLSATVFQSSIDLGNLGGQHAGTVPHPALTRADRAGRERSVLVPGPVPDMSQPGIPLQDSVTELVQLGDGDSERFLTECALLRGAARYARPGLTIRNAWAPEGADFNDLLLEEVAG</sequence>
<accession>A0A841KHR7</accession>
<dbReference type="AlphaFoldDB" id="A0A841KHR7"/>
<dbReference type="InterPro" id="IPR036977">
    <property type="entry name" value="DNA_primase_Znf_CHC2"/>
</dbReference>
<dbReference type="EMBL" id="JACHEH010000007">
    <property type="protein sequence ID" value="MBB6169466.1"/>
    <property type="molecule type" value="Genomic_DNA"/>
</dbReference>
<keyword evidence="4" id="KW-0175">Coiled coil</keyword>
<keyword evidence="8" id="KW-1185">Reference proteome</keyword>
<evidence type="ECO:0000259" key="6">
    <source>
        <dbReference type="Pfam" id="PF23639"/>
    </source>
</evidence>
<feature type="domain" description="Zinc finger CHC2-type" evidence="5">
    <location>
        <begin position="6"/>
        <end position="91"/>
    </location>
</feature>
<organism evidence="7 8">
    <name type="scientific">Chelatococcus composti</name>
    <dbReference type="NCBI Taxonomy" id="1743235"/>
    <lineage>
        <taxon>Bacteria</taxon>
        <taxon>Pseudomonadati</taxon>
        <taxon>Pseudomonadota</taxon>
        <taxon>Alphaproteobacteria</taxon>
        <taxon>Hyphomicrobiales</taxon>
        <taxon>Chelatococcaceae</taxon>
        <taxon>Chelatococcus</taxon>
    </lineage>
</organism>
<dbReference type="Proteomes" id="UP000588017">
    <property type="component" value="Unassembled WGS sequence"/>
</dbReference>
<dbReference type="Pfam" id="PF23639">
    <property type="entry name" value="DUF7146"/>
    <property type="match status" value="1"/>
</dbReference>
<evidence type="ECO:0008006" key="9">
    <source>
        <dbReference type="Google" id="ProtNLM"/>
    </source>
</evidence>
<evidence type="ECO:0000259" key="5">
    <source>
        <dbReference type="Pfam" id="PF01807"/>
    </source>
</evidence>
<feature type="coiled-coil region" evidence="4">
    <location>
        <begin position="97"/>
        <end position="124"/>
    </location>
</feature>
<dbReference type="SUPFAM" id="SSF57783">
    <property type="entry name" value="Zinc beta-ribbon"/>
    <property type="match status" value="1"/>
</dbReference>
<gene>
    <name evidence="7" type="ORF">HNQ73_003108</name>
</gene>
<dbReference type="RefSeq" id="WP_183335832.1">
    <property type="nucleotide sequence ID" value="NZ_BMHX01000007.1"/>
</dbReference>
<proteinExistence type="predicted"/>
<evidence type="ECO:0000256" key="2">
    <source>
        <dbReference type="ARBA" id="ARBA00022771"/>
    </source>
</evidence>
<dbReference type="PANTHER" id="PTHR30313:SF2">
    <property type="entry name" value="DNA PRIMASE"/>
    <property type="match status" value="1"/>
</dbReference>
<dbReference type="GO" id="GO:0008270">
    <property type="term" value="F:zinc ion binding"/>
    <property type="evidence" value="ECO:0007669"/>
    <property type="project" value="UniProtKB-KW"/>
</dbReference>
<name>A0A841KHR7_9HYPH</name>
<dbReference type="Pfam" id="PF01807">
    <property type="entry name" value="Zn_ribbon_DnaG"/>
    <property type="match status" value="1"/>
</dbReference>
<comment type="caution">
    <text evidence="7">The sequence shown here is derived from an EMBL/GenBank/DDBJ whole genome shotgun (WGS) entry which is preliminary data.</text>
</comment>
<dbReference type="InterPro" id="IPR050219">
    <property type="entry name" value="DnaG_primase"/>
</dbReference>
<dbReference type="GO" id="GO:0006269">
    <property type="term" value="P:DNA replication, synthesis of primer"/>
    <property type="evidence" value="ECO:0007669"/>
    <property type="project" value="TreeGrafter"/>
</dbReference>
<evidence type="ECO:0000256" key="3">
    <source>
        <dbReference type="ARBA" id="ARBA00022833"/>
    </source>
</evidence>
<dbReference type="InterPro" id="IPR002694">
    <property type="entry name" value="Znf_CHC2"/>
</dbReference>
<keyword evidence="1" id="KW-0479">Metal-binding</keyword>
<evidence type="ECO:0000313" key="7">
    <source>
        <dbReference type="EMBL" id="MBB6169466.1"/>
    </source>
</evidence>
<dbReference type="Gene3D" id="3.90.580.10">
    <property type="entry name" value="Zinc finger, CHC2-type domain"/>
    <property type="match status" value="1"/>
</dbReference>
<dbReference type="PANTHER" id="PTHR30313">
    <property type="entry name" value="DNA PRIMASE"/>
    <property type="match status" value="1"/>
</dbReference>